<evidence type="ECO:0000313" key="7">
    <source>
        <dbReference type="EMBL" id="KAH1084255.1"/>
    </source>
</evidence>
<dbReference type="Pfam" id="PF00010">
    <property type="entry name" value="HLH"/>
    <property type="match status" value="1"/>
</dbReference>
<keyword evidence="3" id="KW-0238">DNA-binding</keyword>
<evidence type="ECO:0000313" key="8">
    <source>
        <dbReference type="Proteomes" id="UP000828251"/>
    </source>
</evidence>
<dbReference type="Gene3D" id="4.10.280.10">
    <property type="entry name" value="Helix-loop-helix DNA-binding domain"/>
    <property type="match status" value="1"/>
</dbReference>
<comment type="caution">
    <text evidence="7">The sequence shown here is derived from an EMBL/GenBank/DDBJ whole genome shotgun (WGS) entry which is preliminary data.</text>
</comment>
<dbReference type="InterPro" id="IPR015660">
    <property type="entry name" value="MASH1/Ascl1a-like"/>
</dbReference>
<dbReference type="AlphaFoldDB" id="A0A9D3VJ64"/>
<reference evidence="7 8" key="1">
    <citation type="journal article" date="2021" name="Plant Biotechnol. J.">
        <title>Multi-omics assisted identification of the key and species-specific regulatory components of drought-tolerant mechanisms in Gossypium stocksii.</title>
        <authorList>
            <person name="Yu D."/>
            <person name="Ke L."/>
            <person name="Zhang D."/>
            <person name="Wu Y."/>
            <person name="Sun Y."/>
            <person name="Mei J."/>
            <person name="Sun J."/>
            <person name="Sun Y."/>
        </authorList>
    </citation>
    <scope>NUCLEOTIDE SEQUENCE [LARGE SCALE GENOMIC DNA]</scope>
    <source>
        <strain evidence="8">cv. E1</strain>
        <tissue evidence="7">Leaf</tissue>
    </source>
</reference>
<dbReference type="OrthoDB" id="6106870at2759"/>
<keyword evidence="4" id="KW-0804">Transcription</keyword>
<name>A0A9D3VJ64_9ROSI</name>
<evidence type="ECO:0000256" key="5">
    <source>
        <dbReference type="ARBA" id="ARBA00023242"/>
    </source>
</evidence>
<accession>A0A9D3VJ64</accession>
<dbReference type="PANTHER" id="PTHR13935:SF41">
    <property type="entry name" value="TRANSCRIPTION FACTOR ORG2-RELATED"/>
    <property type="match status" value="1"/>
</dbReference>
<evidence type="ECO:0000256" key="4">
    <source>
        <dbReference type="ARBA" id="ARBA00023163"/>
    </source>
</evidence>
<dbReference type="GO" id="GO:0090575">
    <property type="term" value="C:RNA polymerase II transcription regulator complex"/>
    <property type="evidence" value="ECO:0007669"/>
    <property type="project" value="TreeGrafter"/>
</dbReference>
<keyword evidence="5" id="KW-0539">Nucleus</keyword>
<comment type="subcellular location">
    <subcellularLocation>
        <location evidence="1">Nucleus</location>
    </subcellularLocation>
</comment>
<dbReference type="GO" id="GO:0000977">
    <property type="term" value="F:RNA polymerase II transcription regulatory region sequence-specific DNA binding"/>
    <property type="evidence" value="ECO:0007669"/>
    <property type="project" value="TreeGrafter"/>
</dbReference>
<dbReference type="FunFam" id="4.10.280.10:FF:000074">
    <property type="entry name" value="Transcription factor ORG2"/>
    <property type="match status" value="1"/>
</dbReference>
<dbReference type="EMBL" id="JAIQCV010000007">
    <property type="protein sequence ID" value="KAH1084255.1"/>
    <property type="molecule type" value="Genomic_DNA"/>
</dbReference>
<dbReference type="GO" id="GO:0046983">
    <property type="term" value="F:protein dimerization activity"/>
    <property type="evidence" value="ECO:0007669"/>
    <property type="project" value="InterPro"/>
</dbReference>
<evidence type="ECO:0000256" key="2">
    <source>
        <dbReference type="ARBA" id="ARBA00023015"/>
    </source>
</evidence>
<dbReference type="InterPro" id="IPR011598">
    <property type="entry name" value="bHLH_dom"/>
</dbReference>
<feature type="domain" description="BHLH" evidence="6">
    <location>
        <begin position="69"/>
        <end position="121"/>
    </location>
</feature>
<keyword evidence="2" id="KW-0805">Transcription regulation</keyword>
<dbReference type="CDD" id="cd18914">
    <property type="entry name" value="bHLH_AtORG2_like"/>
    <property type="match status" value="1"/>
</dbReference>
<gene>
    <name evidence="7" type="ORF">J1N35_024016</name>
</gene>
<protein>
    <recommendedName>
        <fullName evidence="6">BHLH domain-containing protein</fullName>
    </recommendedName>
</protein>
<dbReference type="Proteomes" id="UP000828251">
    <property type="component" value="Unassembled WGS sequence"/>
</dbReference>
<evidence type="ECO:0000256" key="3">
    <source>
        <dbReference type="ARBA" id="ARBA00023125"/>
    </source>
</evidence>
<organism evidence="7 8">
    <name type="scientific">Gossypium stocksii</name>
    <dbReference type="NCBI Taxonomy" id="47602"/>
    <lineage>
        <taxon>Eukaryota</taxon>
        <taxon>Viridiplantae</taxon>
        <taxon>Streptophyta</taxon>
        <taxon>Embryophyta</taxon>
        <taxon>Tracheophyta</taxon>
        <taxon>Spermatophyta</taxon>
        <taxon>Magnoliopsida</taxon>
        <taxon>eudicotyledons</taxon>
        <taxon>Gunneridae</taxon>
        <taxon>Pentapetalae</taxon>
        <taxon>rosids</taxon>
        <taxon>malvids</taxon>
        <taxon>Malvales</taxon>
        <taxon>Malvaceae</taxon>
        <taxon>Malvoideae</taxon>
        <taxon>Gossypium</taxon>
    </lineage>
</organism>
<dbReference type="SUPFAM" id="SSF47459">
    <property type="entry name" value="HLH, helix-loop-helix DNA-binding domain"/>
    <property type="match status" value="1"/>
</dbReference>
<dbReference type="PROSITE" id="PS50888">
    <property type="entry name" value="BHLH"/>
    <property type="match status" value="1"/>
</dbReference>
<keyword evidence="8" id="KW-1185">Reference proteome</keyword>
<sequence length="257" mass="29072">MCALFPVCEWPLDAPPIGHQHIISGAFAGFESFDGFHHFTFPDDLPRIQLDRPMLSAGDTGDENPTTVDKKLNHNASERLRRRKMNDLYSSLRSKLPPSEQTKRLSIPATVSRMLKYIPELKSQVEILLQKKQQILSTICKQDDRDLINQHHQNQTKLSDGFEVSPFTVSGTKVSDTEATIQISTFEPTSQGIPPLSPILRGLEEDGLFLTDASCFESFGGRVFYNLNFQVETTYNLEAMLLVLNEKLLSLYKKRKA</sequence>
<dbReference type="InterPro" id="IPR036638">
    <property type="entry name" value="HLH_DNA-bd_sf"/>
</dbReference>
<dbReference type="GO" id="GO:0010106">
    <property type="term" value="P:cellular response to iron ion starvation"/>
    <property type="evidence" value="ECO:0007669"/>
    <property type="project" value="UniProtKB-ARBA"/>
</dbReference>
<proteinExistence type="predicted"/>
<dbReference type="GO" id="GO:0000981">
    <property type="term" value="F:DNA-binding transcription factor activity, RNA polymerase II-specific"/>
    <property type="evidence" value="ECO:0007669"/>
    <property type="project" value="TreeGrafter"/>
</dbReference>
<evidence type="ECO:0000256" key="1">
    <source>
        <dbReference type="ARBA" id="ARBA00004123"/>
    </source>
</evidence>
<evidence type="ECO:0000259" key="6">
    <source>
        <dbReference type="PROSITE" id="PS50888"/>
    </source>
</evidence>
<dbReference type="SMART" id="SM00353">
    <property type="entry name" value="HLH"/>
    <property type="match status" value="1"/>
</dbReference>
<dbReference type="PANTHER" id="PTHR13935">
    <property type="entry name" value="ACHAETE-SCUTE TRANSCRIPTION FACTOR-RELATED"/>
    <property type="match status" value="1"/>
</dbReference>